<reference evidence="12 13" key="1">
    <citation type="submission" date="2021-03" db="EMBL/GenBank/DDBJ databases">
        <title>Genomic Encyclopedia of Type Strains, Phase IV (KMG-IV): sequencing the most valuable type-strain genomes for metagenomic binning, comparative biology and taxonomic classification.</title>
        <authorList>
            <person name="Goeker M."/>
        </authorList>
    </citation>
    <scope>NUCLEOTIDE SEQUENCE [LARGE SCALE GENOMIC DNA]</scope>
    <source>
        <strain evidence="12 13">DSM 1289</strain>
    </source>
</reference>
<keyword evidence="6" id="KW-0472">Membrane</keyword>
<evidence type="ECO:0000256" key="8">
    <source>
        <dbReference type="ARBA" id="ARBA00037904"/>
    </source>
</evidence>
<protein>
    <recommendedName>
        <fullName evidence="10">4,4'-diaponeurosporenoate glycosyltransferase</fullName>
    </recommendedName>
</protein>
<evidence type="ECO:0000256" key="5">
    <source>
        <dbReference type="ARBA" id="ARBA00022746"/>
    </source>
</evidence>
<evidence type="ECO:0000256" key="7">
    <source>
        <dbReference type="ARBA" id="ARBA00037281"/>
    </source>
</evidence>
<dbReference type="InterPro" id="IPR001173">
    <property type="entry name" value="Glyco_trans_2-like"/>
</dbReference>
<name>A0ABS4E8I1_9FIRM</name>
<dbReference type="Gene3D" id="3.90.550.10">
    <property type="entry name" value="Spore Coat Polysaccharide Biosynthesis Protein SpsA, Chain A"/>
    <property type="match status" value="1"/>
</dbReference>
<keyword evidence="4 12" id="KW-0808">Transferase</keyword>
<evidence type="ECO:0000256" key="9">
    <source>
        <dbReference type="ARBA" id="ARBA00038120"/>
    </source>
</evidence>
<comment type="pathway">
    <text evidence="8">Carotenoid biosynthesis; staphyloxanthin biosynthesis; staphyloxanthin from farnesyl diphosphate: step 4/5.</text>
</comment>
<evidence type="ECO:0000256" key="4">
    <source>
        <dbReference type="ARBA" id="ARBA00022679"/>
    </source>
</evidence>
<comment type="function">
    <text evidence="7">Catalyzes the glycosylation of 4,4'-diaponeurosporenoate, i.e. the esterification of glucose at the C1'' position with the carboxyl group of 4,4'-diaponeurosporenic acid, to form glycosyl-4,4'-diaponeurosporenoate. This is a step in the biosynthesis of staphyloxanthin, an orange pigment present in most staphylococci strains.</text>
</comment>
<evidence type="ECO:0000313" key="12">
    <source>
        <dbReference type="EMBL" id="MBP1854251.1"/>
    </source>
</evidence>
<dbReference type="NCBIfam" id="TIGR04283">
    <property type="entry name" value="glyco_like_mftF"/>
    <property type="match status" value="1"/>
</dbReference>
<dbReference type="InterPro" id="IPR026461">
    <property type="entry name" value="Trfase_2_rSAM/seldom_assoc"/>
</dbReference>
<dbReference type="InterPro" id="IPR029044">
    <property type="entry name" value="Nucleotide-diphossugar_trans"/>
</dbReference>
<comment type="caution">
    <text evidence="12">The sequence shown here is derived from an EMBL/GenBank/DDBJ whole genome shotgun (WGS) entry which is preliminary data.</text>
</comment>
<accession>A0ABS4E8I1</accession>
<dbReference type="Pfam" id="PF00535">
    <property type="entry name" value="Glycos_transf_2"/>
    <property type="match status" value="1"/>
</dbReference>
<evidence type="ECO:0000256" key="2">
    <source>
        <dbReference type="ARBA" id="ARBA00022475"/>
    </source>
</evidence>
<evidence type="ECO:0000256" key="10">
    <source>
        <dbReference type="ARBA" id="ARBA00040345"/>
    </source>
</evidence>
<comment type="subcellular location">
    <subcellularLocation>
        <location evidence="1">Cell membrane</location>
    </subcellularLocation>
</comment>
<keyword evidence="13" id="KW-1185">Reference proteome</keyword>
<dbReference type="Proteomes" id="UP000767291">
    <property type="component" value="Unassembled WGS sequence"/>
</dbReference>
<evidence type="ECO:0000259" key="11">
    <source>
        <dbReference type="Pfam" id="PF00535"/>
    </source>
</evidence>
<comment type="similarity">
    <text evidence="9">Belongs to the glycosyltransferase 2 family. CrtQ subfamily.</text>
</comment>
<organism evidence="12 13">
    <name type="scientific">Metaclostridioides mangenotii</name>
    <dbReference type="NCBI Taxonomy" id="1540"/>
    <lineage>
        <taxon>Bacteria</taxon>
        <taxon>Bacillati</taxon>
        <taxon>Bacillota</taxon>
        <taxon>Clostridia</taxon>
        <taxon>Peptostreptococcales</taxon>
        <taxon>Peptostreptococcaceae</taxon>
        <taxon>Metaclostridioides</taxon>
    </lineage>
</organism>
<evidence type="ECO:0000256" key="6">
    <source>
        <dbReference type="ARBA" id="ARBA00023136"/>
    </source>
</evidence>
<dbReference type="EMBL" id="JAGGJX010000001">
    <property type="protein sequence ID" value="MBP1854251.1"/>
    <property type="molecule type" value="Genomic_DNA"/>
</dbReference>
<sequence length="216" mass="25075">MLNEEKNIGSIIDNILKVKGDYEIVFVDGGSNDNTVSIIGDKYKVISSERGRAKQMNQGVCESKGEVLLFLHSDSILPESALKDIDKVLKSGYRVGCFKVKFDSNRLLMKCCGFMSNMRVRYRQIVFGDQGMFIYRDDFYKIGGFMDLPIMEDYQFSLEAKKHYSIGQTKSKIITSSRRFIKKGVIRTMWKMQRLQWMFRNGEDIEKIASMYRDVR</sequence>
<dbReference type="PANTHER" id="PTHR43646">
    <property type="entry name" value="GLYCOSYLTRANSFERASE"/>
    <property type="match status" value="1"/>
</dbReference>
<proteinExistence type="inferred from homology"/>
<evidence type="ECO:0000256" key="3">
    <source>
        <dbReference type="ARBA" id="ARBA00022676"/>
    </source>
</evidence>
<gene>
    <name evidence="12" type="ORF">J2Z43_000641</name>
</gene>
<keyword evidence="2" id="KW-1003">Cell membrane</keyword>
<keyword evidence="5" id="KW-0125">Carotenoid biosynthesis</keyword>
<evidence type="ECO:0000256" key="1">
    <source>
        <dbReference type="ARBA" id="ARBA00004236"/>
    </source>
</evidence>
<dbReference type="SUPFAM" id="SSF53448">
    <property type="entry name" value="Nucleotide-diphospho-sugar transferases"/>
    <property type="match status" value="1"/>
</dbReference>
<dbReference type="PANTHER" id="PTHR43646:SF2">
    <property type="entry name" value="GLYCOSYLTRANSFERASE 2-LIKE DOMAIN-CONTAINING PROTEIN"/>
    <property type="match status" value="1"/>
</dbReference>
<evidence type="ECO:0000313" key="13">
    <source>
        <dbReference type="Proteomes" id="UP000767291"/>
    </source>
</evidence>
<dbReference type="GO" id="GO:0016740">
    <property type="term" value="F:transferase activity"/>
    <property type="evidence" value="ECO:0007669"/>
    <property type="project" value="UniProtKB-KW"/>
</dbReference>
<feature type="domain" description="Glycosyltransferase 2-like" evidence="11">
    <location>
        <begin position="2"/>
        <end position="140"/>
    </location>
</feature>
<keyword evidence="3" id="KW-0328">Glycosyltransferase</keyword>
<dbReference type="CDD" id="cd02522">
    <property type="entry name" value="GT_2_like_a"/>
    <property type="match status" value="1"/>
</dbReference>